<organism evidence="1 2">
    <name type="scientific">Durusdinium trenchii</name>
    <dbReference type="NCBI Taxonomy" id="1381693"/>
    <lineage>
        <taxon>Eukaryota</taxon>
        <taxon>Sar</taxon>
        <taxon>Alveolata</taxon>
        <taxon>Dinophyceae</taxon>
        <taxon>Suessiales</taxon>
        <taxon>Symbiodiniaceae</taxon>
        <taxon>Durusdinium</taxon>
    </lineage>
</organism>
<gene>
    <name evidence="1" type="ORF">CCMP2556_LOCUS19253</name>
</gene>
<evidence type="ECO:0000313" key="2">
    <source>
        <dbReference type="Proteomes" id="UP001642484"/>
    </source>
</evidence>
<evidence type="ECO:0000313" key="1">
    <source>
        <dbReference type="EMBL" id="CAK9033914.1"/>
    </source>
</evidence>
<proteinExistence type="predicted"/>
<protein>
    <submittedName>
        <fullName evidence="1">Uncharacterized protein</fullName>
    </submittedName>
</protein>
<name>A0ABP0L455_9DINO</name>
<reference evidence="1 2" key="1">
    <citation type="submission" date="2024-02" db="EMBL/GenBank/DDBJ databases">
        <authorList>
            <person name="Chen Y."/>
            <person name="Shah S."/>
            <person name="Dougan E. K."/>
            <person name="Thang M."/>
            <person name="Chan C."/>
        </authorList>
    </citation>
    <scope>NUCLEOTIDE SEQUENCE [LARGE SCALE GENOMIC DNA]</scope>
</reference>
<keyword evidence="2" id="KW-1185">Reference proteome</keyword>
<accession>A0ABP0L455</accession>
<sequence>MCGLWTTDSFALFHCVALDKGRRSALNPTEFAAGLSMHGVNLKPEEMQDTSPAVSKFMDCFSRSTRERTSFGLECGMNQMELPNVTDMFCGFQDFGDRINEEGCSNLFHRFSPAPAFPMSCVWSLLKSTGH</sequence>
<dbReference type="EMBL" id="CAXAMN010011112">
    <property type="protein sequence ID" value="CAK9033914.1"/>
    <property type="molecule type" value="Genomic_DNA"/>
</dbReference>
<comment type="caution">
    <text evidence="1">The sequence shown here is derived from an EMBL/GenBank/DDBJ whole genome shotgun (WGS) entry which is preliminary data.</text>
</comment>
<dbReference type="Proteomes" id="UP001642484">
    <property type="component" value="Unassembled WGS sequence"/>
</dbReference>